<reference evidence="1 2" key="1">
    <citation type="submission" date="2020-06" db="EMBL/GenBank/DDBJ databases">
        <title>Genome sequence of Paramixta manurensis strain PD-1.</title>
        <authorList>
            <person name="Lee C.W."/>
            <person name="Kim J."/>
        </authorList>
    </citation>
    <scope>NUCLEOTIDE SEQUENCE [LARGE SCALE GENOMIC DNA]</scope>
    <source>
        <strain evidence="1 2">PD-1</strain>
    </source>
</reference>
<evidence type="ECO:0000313" key="1">
    <source>
        <dbReference type="EMBL" id="QKJ89195.1"/>
    </source>
</evidence>
<protein>
    <submittedName>
        <fullName evidence="1">Molecular chaperone Tir</fullName>
    </submittedName>
</protein>
<dbReference type="SUPFAM" id="SSF69635">
    <property type="entry name" value="Type III secretory system chaperone-like"/>
    <property type="match status" value="1"/>
</dbReference>
<keyword evidence="2" id="KW-1185">Reference proteome</keyword>
<dbReference type="RefSeq" id="WP_173636010.1">
    <property type="nucleotide sequence ID" value="NZ_CP054212.1"/>
</dbReference>
<dbReference type="CDD" id="cd17020">
    <property type="entry name" value="T3SC_IA_ShcM-like"/>
    <property type="match status" value="1"/>
</dbReference>
<dbReference type="GO" id="GO:0030254">
    <property type="term" value="P:protein secretion by the type III secretion system"/>
    <property type="evidence" value="ECO:0007669"/>
    <property type="project" value="InterPro"/>
</dbReference>
<dbReference type="AlphaFoldDB" id="A0A6M8UF40"/>
<gene>
    <name evidence="1" type="ORF">PMPD1_4296</name>
</gene>
<name>A0A6M8UF40_9GAMM</name>
<dbReference type="Gene3D" id="3.30.1460.10">
    <property type="match status" value="1"/>
</dbReference>
<dbReference type="EMBL" id="CP054212">
    <property type="protein sequence ID" value="QKJ89195.1"/>
    <property type="molecule type" value="Genomic_DNA"/>
</dbReference>
<accession>A0A6M8UF40</accession>
<organism evidence="1 2">
    <name type="scientific">Paramixta manurensis</name>
    <dbReference type="NCBI Taxonomy" id="2740817"/>
    <lineage>
        <taxon>Bacteria</taxon>
        <taxon>Pseudomonadati</taxon>
        <taxon>Pseudomonadota</taxon>
        <taxon>Gammaproteobacteria</taxon>
        <taxon>Enterobacterales</taxon>
        <taxon>Erwiniaceae</taxon>
        <taxon>Paramixta</taxon>
    </lineage>
</organism>
<dbReference type="KEGG" id="pmak:PMPD1_4296"/>
<sequence>MSSREYCQLIDEICRITLLSDPESFYQYAHLNINQINFTLTEQSVGEENNLLIICEMGEIPNKNQAAILFRLLELNFHLFAEPRSPICSVNPETQKVNLCISLPVIAATATGIVRLLTQLAEMAALWRETYFLDNPPRSDSSSYGFSRAHPSLHTLFTQEKS</sequence>
<dbReference type="InterPro" id="IPR010261">
    <property type="entry name" value="Tir_chaperone"/>
</dbReference>
<dbReference type="Pfam" id="PF05932">
    <property type="entry name" value="CesT"/>
    <property type="match status" value="1"/>
</dbReference>
<dbReference type="Proteomes" id="UP000505325">
    <property type="component" value="Chromosome"/>
</dbReference>
<proteinExistence type="predicted"/>
<evidence type="ECO:0000313" key="2">
    <source>
        <dbReference type="Proteomes" id="UP000505325"/>
    </source>
</evidence>